<proteinExistence type="predicted"/>
<sequence length="31" mass="3555">MLTSSSHFKKSIVVPVVPLLFLAYMFRCINI</sequence>
<name>A0A0E9T5F9_ANGAN</name>
<dbReference type="AlphaFoldDB" id="A0A0E9T5F9"/>
<keyword evidence="1" id="KW-0812">Transmembrane</keyword>
<reference evidence="2" key="2">
    <citation type="journal article" date="2015" name="Fish Shellfish Immunol.">
        <title>Early steps in the European eel (Anguilla anguilla)-Vibrio vulnificus interaction in the gills: Role of the RtxA13 toxin.</title>
        <authorList>
            <person name="Callol A."/>
            <person name="Pajuelo D."/>
            <person name="Ebbesson L."/>
            <person name="Teles M."/>
            <person name="MacKenzie S."/>
            <person name="Amaro C."/>
        </authorList>
    </citation>
    <scope>NUCLEOTIDE SEQUENCE</scope>
</reference>
<feature type="transmembrane region" description="Helical" evidence="1">
    <location>
        <begin position="12"/>
        <end position="29"/>
    </location>
</feature>
<keyword evidence="1" id="KW-1133">Transmembrane helix</keyword>
<evidence type="ECO:0000256" key="1">
    <source>
        <dbReference type="SAM" id="Phobius"/>
    </source>
</evidence>
<keyword evidence="1" id="KW-0472">Membrane</keyword>
<dbReference type="EMBL" id="GBXM01099131">
    <property type="protein sequence ID" value="JAH09446.1"/>
    <property type="molecule type" value="Transcribed_RNA"/>
</dbReference>
<accession>A0A0E9T5F9</accession>
<protein>
    <submittedName>
        <fullName evidence="2">Uncharacterized protein</fullName>
    </submittedName>
</protein>
<dbReference type="EMBL" id="GBXM01060694">
    <property type="protein sequence ID" value="JAH47883.1"/>
    <property type="molecule type" value="Transcribed_RNA"/>
</dbReference>
<evidence type="ECO:0000313" key="2">
    <source>
        <dbReference type="EMBL" id="JAH47883.1"/>
    </source>
</evidence>
<organism evidence="2">
    <name type="scientific">Anguilla anguilla</name>
    <name type="common">European freshwater eel</name>
    <name type="synonym">Muraena anguilla</name>
    <dbReference type="NCBI Taxonomy" id="7936"/>
    <lineage>
        <taxon>Eukaryota</taxon>
        <taxon>Metazoa</taxon>
        <taxon>Chordata</taxon>
        <taxon>Craniata</taxon>
        <taxon>Vertebrata</taxon>
        <taxon>Euteleostomi</taxon>
        <taxon>Actinopterygii</taxon>
        <taxon>Neopterygii</taxon>
        <taxon>Teleostei</taxon>
        <taxon>Anguilliformes</taxon>
        <taxon>Anguillidae</taxon>
        <taxon>Anguilla</taxon>
    </lineage>
</organism>
<reference evidence="2" key="1">
    <citation type="submission" date="2014-11" db="EMBL/GenBank/DDBJ databases">
        <authorList>
            <person name="Amaro Gonzalez C."/>
        </authorList>
    </citation>
    <scope>NUCLEOTIDE SEQUENCE</scope>
</reference>